<comment type="similarity">
    <text evidence="2 4">Belongs to the TPP enzyme family.</text>
</comment>
<feature type="domain" description="Thiamine pyrophosphate enzyme central" evidence="6">
    <location>
        <begin position="197"/>
        <end position="328"/>
    </location>
</feature>
<dbReference type="InterPro" id="IPR011766">
    <property type="entry name" value="TPP_enzyme_TPP-bd"/>
</dbReference>
<reference evidence="10" key="1">
    <citation type="journal article" date="2019" name="Int. J. Syst. Evol. Microbiol.">
        <title>The Global Catalogue of Microorganisms (GCM) 10K type strain sequencing project: providing services to taxonomists for standard genome sequencing and annotation.</title>
        <authorList>
            <consortium name="The Broad Institute Genomics Platform"/>
            <consortium name="The Broad Institute Genome Sequencing Center for Infectious Disease"/>
            <person name="Wu L."/>
            <person name="Ma J."/>
        </authorList>
    </citation>
    <scope>NUCLEOTIDE SEQUENCE [LARGE SCALE GENOMIC DNA]</scope>
    <source>
        <strain evidence="10">CGMCC 4.7132</strain>
    </source>
</reference>
<dbReference type="PANTHER" id="PTHR18968:SF166">
    <property type="entry name" value="2-HYDROXYACYL-COA LYASE 2"/>
    <property type="match status" value="1"/>
</dbReference>
<gene>
    <name evidence="9" type="ORF">ACFO60_19635</name>
</gene>
<protein>
    <submittedName>
        <fullName evidence="9">Thiamine pyrophosphate-binding protein</fullName>
    </submittedName>
</protein>
<dbReference type="InterPro" id="IPR012000">
    <property type="entry name" value="Thiamin_PyroP_enz_cen_dom"/>
</dbReference>
<evidence type="ECO:0000259" key="7">
    <source>
        <dbReference type="Pfam" id="PF02775"/>
    </source>
</evidence>
<dbReference type="Gene3D" id="3.40.50.970">
    <property type="match status" value="2"/>
</dbReference>
<dbReference type="InterPro" id="IPR029061">
    <property type="entry name" value="THDP-binding"/>
</dbReference>
<dbReference type="InterPro" id="IPR045229">
    <property type="entry name" value="TPP_enz"/>
</dbReference>
<feature type="domain" description="Thiamine pyrophosphate enzyme TPP-binding" evidence="7">
    <location>
        <begin position="421"/>
        <end position="565"/>
    </location>
</feature>
<feature type="compositionally biased region" description="Gly residues" evidence="5">
    <location>
        <begin position="351"/>
        <end position="368"/>
    </location>
</feature>
<dbReference type="CDD" id="cd07035">
    <property type="entry name" value="TPP_PYR_POX_like"/>
    <property type="match status" value="1"/>
</dbReference>
<dbReference type="InterPro" id="IPR029035">
    <property type="entry name" value="DHS-like_NAD/FAD-binding_dom"/>
</dbReference>
<evidence type="ECO:0000256" key="4">
    <source>
        <dbReference type="RuleBase" id="RU362132"/>
    </source>
</evidence>
<feature type="domain" description="Thiamine pyrophosphate enzyme N-terminal TPP-binding" evidence="8">
    <location>
        <begin position="3"/>
        <end position="105"/>
    </location>
</feature>
<keyword evidence="3 4" id="KW-0786">Thiamine pyrophosphate</keyword>
<comment type="caution">
    <text evidence="9">The sequence shown here is derived from an EMBL/GenBank/DDBJ whole genome shotgun (WGS) entry which is preliminary data.</text>
</comment>
<name>A0ABV9CKZ6_9ACTN</name>
<feature type="region of interest" description="Disordered" evidence="5">
    <location>
        <begin position="335"/>
        <end position="370"/>
    </location>
</feature>
<evidence type="ECO:0000313" key="9">
    <source>
        <dbReference type="EMBL" id="MFC4532995.1"/>
    </source>
</evidence>
<dbReference type="PANTHER" id="PTHR18968">
    <property type="entry name" value="THIAMINE PYROPHOSPHATE ENZYMES"/>
    <property type="match status" value="1"/>
</dbReference>
<sequence length="584" mass="59974">MIVARAAGRVLAELGVGTAFGVVGSGNFHLVNALVEHGARFVAARHEGGAATMADAYARMSGAVGVVSVHQGPGLTNAMTGITEAAKSGTPLLVLAAEALEPRSNFHIDQSALAVAVGAVPLRAESAATAVADVARAYRLAAGERRTVVLNLPLGVQSEHLEDGFAIPGGRGGEAGKDPLPAFPAHEGAGRPSPQEVAELAKVLAGARRPVFVAGRGARRARRELEALAERTGALLATSAVARGLFTGSPWNLDVSGGFASPLAAELIRDSDVIVGWGCSLNMWTMRHGALIGPSATVVQVDLDPAAIGAHRPVGLGVAGDVAATARAVAEALAPGIGGEGGHEALDPRPGGEGGRQAPGPRPGGEGGRTPALAARIAREIAWRDVPYTDGSQDGRIDPRTLSIALDDLLPAARVLAVDSGNFMGYPSMFLSVPDENAFCFTQAFQSIGLGLATAVGAALARPGLLPVAALGDGGALMGIAELETVVRLGLPMVIVVYDDEAYGAEVHHFGPQGHALDQVRFPPCDFAAIARGYGCAAVTVRERADLAEVSRWLAGPRDRPLLVHAKVTADRGSWWLEEAFRGH</sequence>
<dbReference type="SUPFAM" id="SSF52467">
    <property type="entry name" value="DHS-like NAD/FAD-binding domain"/>
    <property type="match status" value="1"/>
</dbReference>
<comment type="cofactor">
    <cofactor evidence="1">
        <name>thiamine diphosphate</name>
        <dbReference type="ChEBI" id="CHEBI:58937"/>
    </cofactor>
</comment>
<dbReference type="SUPFAM" id="SSF52518">
    <property type="entry name" value="Thiamin diphosphate-binding fold (THDP-binding)"/>
    <property type="match status" value="2"/>
</dbReference>
<organism evidence="9 10">
    <name type="scientific">Sphaerisporangium dianthi</name>
    <dbReference type="NCBI Taxonomy" id="1436120"/>
    <lineage>
        <taxon>Bacteria</taxon>
        <taxon>Bacillati</taxon>
        <taxon>Actinomycetota</taxon>
        <taxon>Actinomycetes</taxon>
        <taxon>Streptosporangiales</taxon>
        <taxon>Streptosporangiaceae</taxon>
        <taxon>Sphaerisporangium</taxon>
    </lineage>
</organism>
<dbReference type="RefSeq" id="WP_380841935.1">
    <property type="nucleotide sequence ID" value="NZ_JBHSFP010000012.1"/>
</dbReference>
<dbReference type="CDD" id="cd00568">
    <property type="entry name" value="TPP_enzymes"/>
    <property type="match status" value="1"/>
</dbReference>
<evidence type="ECO:0000256" key="2">
    <source>
        <dbReference type="ARBA" id="ARBA00007812"/>
    </source>
</evidence>
<dbReference type="InterPro" id="IPR012001">
    <property type="entry name" value="Thiamin_PyroP_enz_TPP-bd_dom"/>
</dbReference>
<dbReference type="Pfam" id="PF00205">
    <property type="entry name" value="TPP_enzyme_M"/>
    <property type="match status" value="1"/>
</dbReference>
<dbReference type="Pfam" id="PF02776">
    <property type="entry name" value="TPP_enzyme_N"/>
    <property type="match status" value="1"/>
</dbReference>
<dbReference type="Proteomes" id="UP001596004">
    <property type="component" value="Unassembled WGS sequence"/>
</dbReference>
<evidence type="ECO:0000256" key="5">
    <source>
        <dbReference type="SAM" id="MobiDB-lite"/>
    </source>
</evidence>
<keyword evidence="10" id="KW-1185">Reference proteome</keyword>
<evidence type="ECO:0000256" key="3">
    <source>
        <dbReference type="ARBA" id="ARBA00023052"/>
    </source>
</evidence>
<evidence type="ECO:0000259" key="8">
    <source>
        <dbReference type="Pfam" id="PF02776"/>
    </source>
</evidence>
<evidence type="ECO:0000259" key="6">
    <source>
        <dbReference type="Pfam" id="PF00205"/>
    </source>
</evidence>
<dbReference type="Pfam" id="PF02775">
    <property type="entry name" value="TPP_enzyme_C"/>
    <property type="match status" value="1"/>
</dbReference>
<dbReference type="Gene3D" id="3.40.50.1220">
    <property type="entry name" value="TPP-binding domain"/>
    <property type="match status" value="1"/>
</dbReference>
<accession>A0ABV9CKZ6</accession>
<dbReference type="EMBL" id="JBHSFP010000012">
    <property type="protein sequence ID" value="MFC4532995.1"/>
    <property type="molecule type" value="Genomic_DNA"/>
</dbReference>
<proteinExistence type="inferred from homology"/>
<evidence type="ECO:0000313" key="10">
    <source>
        <dbReference type="Proteomes" id="UP001596004"/>
    </source>
</evidence>
<evidence type="ECO:0000256" key="1">
    <source>
        <dbReference type="ARBA" id="ARBA00001964"/>
    </source>
</evidence>